<dbReference type="PANTHER" id="PTHR33217:SF5">
    <property type="entry name" value="MUTATOR FAMILY TRANSPOSASE"/>
    <property type="match status" value="1"/>
</dbReference>
<evidence type="ECO:0000256" key="6">
    <source>
        <dbReference type="RuleBase" id="RU365089"/>
    </source>
</evidence>
<evidence type="ECO:0000256" key="4">
    <source>
        <dbReference type="ARBA" id="ARBA00023125"/>
    </source>
</evidence>
<evidence type="ECO:0000256" key="2">
    <source>
        <dbReference type="ARBA" id="ARBA00010961"/>
    </source>
</evidence>
<name>A0ABM5M707_FRAST</name>
<organism evidence="7 8">
    <name type="scientific">Francisella salina</name>
    <dbReference type="NCBI Taxonomy" id="573569"/>
    <lineage>
        <taxon>Bacteria</taxon>
        <taxon>Pseudomonadati</taxon>
        <taxon>Pseudomonadota</taxon>
        <taxon>Gammaproteobacteria</taxon>
        <taxon>Thiotrichales</taxon>
        <taxon>Francisellaceae</taxon>
        <taxon>Francisella</taxon>
    </lineage>
</organism>
<keyword evidence="4 6" id="KW-0238">DNA-binding</keyword>
<dbReference type="NCBIfam" id="NF033543">
    <property type="entry name" value="transpos_IS256"/>
    <property type="match status" value="1"/>
</dbReference>
<dbReference type="PANTHER" id="PTHR33217">
    <property type="entry name" value="TRANSPOSASE FOR INSERTION SEQUENCE ELEMENT IS1081"/>
    <property type="match status" value="1"/>
</dbReference>
<dbReference type="EMBL" id="CP002872">
    <property type="protein sequence ID" value="AEI34942.1"/>
    <property type="molecule type" value="Genomic_DNA"/>
</dbReference>
<protein>
    <recommendedName>
        <fullName evidence="6">Mutator family transposase</fullName>
    </recommendedName>
</protein>
<comment type="similarity">
    <text evidence="2 6">Belongs to the transposase mutator family.</text>
</comment>
<gene>
    <name evidence="7" type="ordered locus">F7308_0014</name>
</gene>
<dbReference type="Proteomes" id="UP000000490">
    <property type="component" value="Chromosome"/>
</dbReference>
<comment type="function">
    <text evidence="1 6">Required for the transposition of the insertion element.</text>
</comment>
<keyword evidence="6" id="KW-0814">Transposable element</keyword>
<evidence type="ECO:0000313" key="7">
    <source>
        <dbReference type="EMBL" id="AEI34942.1"/>
    </source>
</evidence>
<accession>A0ABM5M707</accession>
<evidence type="ECO:0000256" key="5">
    <source>
        <dbReference type="ARBA" id="ARBA00023172"/>
    </source>
</evidence>
<dbReference type="InterPro" id="IPR001207">
    <property type="entry name" value="Transposase_mutator"/>
</dbReference>
<evidence type="ECO:0000313" key="8">
    <source>
        <dbReference type="Proteomes" id="UP000000490"/>
    </source>
</evidence>
<dbReference type="Pfam" id="PF00872">
    <property type="entry name" value="Transposase_mut"/>
    <property type="match status" value="1"/>
</dbReference>
<reference evidence="7" key="1">
    <citation type="submission" date="2011-05" db="EMBL/GenBank/DDBJ databases">
        <authorList>
            <person name="Kuske C.R."/>
            <person name="Challacombe J.F."/>
            <person name="Siddaramappa S."/>
            <person name="Petersen J.M."/>
            <person name="Bruce D.C."/>
        </authorList>
    </citation>
    <scope>NUCLEOTIDE SEQUENCE</scope>
    <source>
        <strain evidence="7">TX077308</strain>
    </source>
</reference>
<sequence length="211" mass="24597">MIQRYVQALLSDVTEAIIEDVKAWQDRPLESVYPIVLFFDYIVVKVREDKRITNKAVYIALVLLLTGHKDVLGLWISQNEGCKYWLGVFTELKNRGSQDIFIACTDNLKCMSDAIQATYPQTKHQLCIVHQIRSTLKYLSYKDKKEAARELKKIYNAENIDIAEAELENFASKYDAKYLLISKSWLNNWDNLTVFLQHPSKIRKVIYIPLM</sequence>
<evidence type="ECO:0000256" key="1">
    <source>
        <dbReference type="ARBA" id="ARBA00002190"/>
    </source>
</evidence>
<dbReference type="RefSeq" id="WP_013921805.1">
    <property type="nucleotide sequence ID" value="NC_015696.1"/>
</dbReference>
<proteinExistence type="inferred from homology"/>
<keyword evidence="3 6" id="KW-0815">Transposition</keyword>
<keyword evidence="8" id="KW-1185">Reference proteome</keyword>
<evidence type="ECO:0000256" key="3">
    <source>
        <dbReference type="ARBA" id="ARBA00022578"/>
    </source>
</evidence>
<keyword evidence="5 6" id="KW-0233">DNA recombination</keyword>